<evidence type="ECO:0000256" key="2">
    <source>
        <dbReference type="SAM" id="Phobius"/>
    </source>
</evidence>
<organism evidence="4 5">
    <name type="scientific">Candidatus Thermoflexus japonica</name>
    <dbReference type="NCBI Taxonomy" id="2035417"/>
    <lineage>
        <taxon>Bacteria</taxon>
        <taxon>Bacillati</taxon>
        <taxon>Chloroflexota</taxon>
        <taxon>Thermoflexia</taxon>
        <taxon>Thermoflexales</taxon>
        <taxon>Thermoflexaceae</taxon>
        <taxon>Thermoflexus</taxon>
    </lineage>
</organism>
<sequence>MIEAFLFAGIGWPMGMLVNGLANALPRRRVIPLWEDRGGPPSAWIRALRTGACPRRRDLLVELGVPVLWGLAAARFGPSSRAGLIGLYLTVLVLVTVTDLEHRRIYDAVMLPAIALAIVLAPVSPWLGAGALGAWLTGLGAFVFFSLMALLTRGGIGGGDAVLAAFIGLITGFPQGLQALAYGIFIAGGVSFLLLLTGRATLKTAIPYGPFLALGGAIVLLR</sequence>
<feature type="transmembrane region" description="Helical" evidence="2">
    <location>
        <begin position="129"/>
        <end position="151"/>
    </location>
</feature>
<name>A0A2H5Y718_9CHLR</name>
<comment type="caution">
    <text evidence="4">The sequence shown here is derived from an EMBL/GenBank/DDBJ whole genome shotgun (WGS) entry which is preliminary data.</text>
</comment>
<dbReference type="PANTHER" id="PTHR30487">
    <property type="entry name" value="TYPE 4 PREPILIN-LIKE PROTEINS LEADER PEPTIDE-PROCESSING ENZYME"/>
    <property type="match status" value="1"/>
</dbReference>
<feature type="transmembrane region" description="Helical" evidence="2">
    <location>
        <begin position="179"/>
        <end position="198"/>
    </location>
</feature>
<dbReference type="GO" id="GO:0006465">
    <property type="term" value="P:signal peptide processing"/>
    <property type="evidence" value="ECO:0007669"/>
    <property type="project" value="TreeGrafter"/>
</dbReference>
<feature type="transmembrane region" description="Helical" evidence="2">
    <location>
        <begin position="6"/>
        <end position="25"/>
    </location>
</feature>
<evidence type="ECO:0000313" key="4">
    <source>
        <dbReference type="EMBL" id="GBD09230.1"/>
    </source>
</evidence>
<dbReference type="Proteomes" id="UP000236642">
    <property type="component" value="Unassembled WGS sequence"/>
</dbReference>
<keyword evidence="2" id="KW-1133">Transmembrane helix</keyword>
<dbReference type="Gene3D" id="1.20.120.1220">
    <property type="match status" value="1"/>
</dbReference>
<evidence type="ECO:0000259" key="3">
    <source>
        <dbReference type="Pfam" id="PF01478"/>
    </source>
</evidence>
<dbReference type="InterPro" id="IPR050882">
    <property type="entry name" value="Prepilin_peptidase/N-MTase"/>
</dbReference>
<feature type="domain" description="Prepilin type IV endopeptidase peptidase" evidence="3">
    <location>
        <begin position="88"/>
        <end position="190"/>
    </location>
</feature>
<feature type="transmembrane region" description="Helical" evidence="2">
    <location>
        <begin position="82"/>
        <end position="98"/>
    </location>
</feature>
<dbReference type="Pfam" id="PF01478">
    <property type="entry name" value="Peptidase_A24"/>
    <property type="match status" value="1"/>
</dbReference>
<reference evidence="5" key="1">
    <citation type="submission" date="2017-09" db="EMBL/GenBank/DDBJ databases">
        <title>Metaegenomics of thermophilic ammonia-oxidizing enrichment culture.</title>
        <authorList>
            <person name="Kato S."/>
            <person name="Suzuki K."/>
        </authorList>
    </citation>
    <scope>NUCLEOTIDE SEQUENCE [LARGE SCALE GENOMIC DNA]</scope>
</reference>
<keyword evidence="2" id="KW-0472">Membrane</keyword>
<dbReference type="InterPro" id="IPR000045">
    <property type="entry name" value="Prepilin_IV_endopep_pep"/>
</dbReference>
<accession>A0A2H5Y718</accession>
<feature type="transmembrane region" description="Helical" evidence="2">
    <location>
        <begin position="105"/>
        <end position="123"/>
    </location>
</feature>
<dbReference type="EMBL" id="BEHY01000032">
    <property type="protein sequence ID" value="GBD09230.1"/>
    <property type="molecule type" value="Genomic_DNA"/>
</dbReference>
<dbReference type="GO" id="GO:0004190">
    <property type="term" value="F:aspartic-type endopeptidase activity"/>
    <property type="evidence" value="ECO:0007669"/>
    <property type="project" value="InterPro"/>
</dbReference>
<dbReference type="AlphaFoldDB" id="A0A2H5Y718"/>
<evidence type="ECO:0000313" key="5">
    <source>
        <dbReference type="Proteomes" id="UP000236642"/>
    </source>
</evidence>
<comment type="similarity">
    <text evidence="1">Belongs to the peptidase A24 family.</text>
</comment>
<dbReference type="GO" id="GO:0005886">
    <property type="term" value="C:plasma membrane"/>
    <property type="evidence" value="ECO:0007669"/>
    <property type="project" value="TreeGrafter"/>
</dbReference>
<proteinExistence type="inferred from homology"/>
<dbReference type="PANTHER" id="PTHR30487:SF0">
    <property type="entry name" value="PREPILIN LEADER PEPTIDASE_N-METHYLTRANSFERASE-RELATED"/>
    <property type="match status" value="1"/>
</dbReference>
<evidence type="ECO:0000256" key="1">
    <source>
        <dbReference type="ARBA" id="ARBA00005801"/>
    </source>
</evidence>
<protein>
    <submittedName>
        <fullName evidence="4">Type 4 prepilin-like proteins leader peptide-processing enzyme</fullName>
    </submittedName>
</protein>
<keyword evidence="2" id="KW-0812">Transmembrane</keyword>
<gene>
    <name evidence="4" type="primary">comC</name>
    <name evidence="4" type="ORF">HRbin22_01479</name>
</gene>